<proteinExistence type="predicted"/>
<evidence type="ECO:0000313" key="3">
    <source>
        <dbReference type="Proteomes" id="UP001562425"/>
    </source>
</evidence>
<feature type="compositionally biased region" description="Basic and acidic residues" evidence="1">
    <location>
        <begin position="26"/>
        <end position="41"/>
    </location>
</feature>
<evidence type="ECO:0000256" key="1">
    <source>
        <dbReference type="SAM" id="MobiDB-lite"/>
    </source>
</evidence>
<name>A0ABD1CV72_CULPP</name>
<feature type="region of interest" description="Disordered" evidence="1">
    <location>
        <begin position="1"/>
        <end position="56"/>
    </location>
</feature>
<organism evidence="2 3">
    <name type="scientific">Culex pipiens pipiens</name>
    <name type="common">Northern house mosquito</name>
    <dbReference type="NCBI Taxonomy" id="38569"/>
    <lineage>
        <taxon>Eukaryota</taxon>
        <taxon>Metazoa</taxon>
        <taxon>Ecdysozoa</taxon>
        <taxon>Arthropoda</taxon>
        <taxon>Hexapoda</taxon>
        <taxon>Insecta</taxon>
        <taxon>Pterygota</taxon>
        <taxon>Neoptera</taxon>
        <taxon>Endopterygota</taxon>
        <taxon>Diptera</taxon>
        <taxon>Nematocera</taxon>
        <taxon>Culicoidea</taxon>
        <taxon>Culicidae</taxon>
        <taxon>Culicinae</taxon>
        <taxon>Culicini</taxon>
        <taxon>Culex</taxon>
        <taxon>Culex</taxon>
    </lineage>
</organism>
<feature type="region of interest" description="Disordered" evidence="1">
    <location>
        <begin position="87"/>
        <end position="118"/>
    </location>
</feature>
<evidence type="ECO:0000313" key="2">
    <source>
        <dbReference type="EMBL" id="KAL1380311.1"/>
    </source>
</evidence>
<comment type="caution">
    <text evidence="2">The sequence shown here is derived from an EMBL/GenBank/DDBJ whole genome shotgun (WGS) entry which is preliminary data.</text>
</comment>
<dbReference type="EMBL" id="JBEHCU010009212">
    <property type="protein sequence ID" value="KAL1380311.1"/>
    <property type="molecule type" value="Genomic_DNA"/>
</dbReference>
<gene>
    <name evidence="2" type="ORF">pipiens_014301</name>
</gene>
<protein>
    <submittedName>
        <fullName evidence="2">Uncharacterized protein</fullName>
    </submittedName>
</protein>
<feature type="compositionally biased region" description="Polar residues" evidence="1">
    <location>
        <begin position="106"/>
        <end position="118"/>
    </location>
</feature>
<dbReference type="AlphaFoldDB" id="A0ABD1CV72"/>
<keyword evidence="3" id="KW-1185">Reference proteome</keyword>
<dbReference type="Proteomes" id="UP001562425">
    <property type="component" value="Unassembled WGS sequence"/>
</dbReference>
<reference evidence="2 3" key="1">
    <citation type="submission" date="2024-05" db="EMBL/GenBank/DDBJ databases">
        <title>Culex pipiens pipiens assembly and annotation.</title>
        <authorList>
            <person name="Alout H."/>
            <person name="Durand T."/>
        </authorList>
    </citation>
    <scope>NUCLEOTIDE SEQUENCE [LARGE SCALE GENOMIC DNA]</scope>
    <source>
        <strain evidence="2">HA-2024</strain>
        <tissue evidence="2">Whole body</tissue>
    </source>
</reference>
<accession>A0ABD1CV72</accession>
<sequence>MDNEFDYNQTLQFSDKESEPNPPKEVPVKQDSKQQLQRERQAPTVPVSKEDDRFPVPGVILQDNRQRWPYNAAVQSKQIIIGSLVSDAEKEDRRLSKAAAPLTEANHMQQFQQQPDSR</sequence>
<feature type="compositionally biased region" description="Polar residues" evidence="1">
    <location>
        <begin position="1"/>
        <end position="13"/>
    </location>
</feature>